<proteinExistence type="predicted"/>
<accession>A0A553HQ21</accession>
<dbReference type="PANTHER" id="PTHR15462:SF8">
    <property type="entry name" value="SERINE PROTEASE"/>
    <property type="match status" value="1"/>
</dbReference>
<dbReference type="InterPro" id="IPR043504">
    <property type="entry name" value="Peptidase_S1_PA_chymotrypsin"/>
</dbReference>
<dbReference type="Gene3D" id="2.40.10.10">
    <property type="entry name" value="Trypsin-like serine proteases"/>
    <property type="match status" value="2"/>
</dbReference>
<dbReference type="SUPFAM" id="SSF50494">
    <property type="entry name" value="Trypsin-like serine proteases"/>
    <property type="match status" value="1"/>
</dbReference>
<dbReference type="InterPro" id="IPR050966">
    <property type="entry name" value="Glutamyl_endopeptidase"/>
</dbReference>
<dbReference type="OrthoDB" id="3693942at2759"/>
<organism evidence="2 3">
    <name type="scientific">Xylaria flabelliformis</name>
    <dbReference type="NCBI Taxonomy" id="2512241"/>
    <lineage>
        <taxon>Eukaryota</taxon>
        <taxon>Fungi</taxon>
        <taxon>Dikarya</taxon>
        <taxon>Ascomycota</taxon>
        <taxon>Pezizomycotina</taxon>
        <taxon>Sordariomycetes</taxon>
        <taxon>Xylariomycetidae</taxon>
        <taxon>Xylariales</taxon>
        <taxon>Xylariaceae</taxon>
        <taxon>Xylaria</taxon>
    </lineage>
</organism>
<evidence type="ECO:0000256" key="1">
    <source>
        <dbReference type="ARBA" id="ARBA00022729"/>
    </source>
</evidence>
<evidence type="ECO:0008006" key="4">
    <source>
        <dbReference type="Google" id="ProtNLM"/>
    </source>
</evidence>
<dbReference type="Pfam" id="PF13365">
    <property type="entry name" value="Trypsin_2"/>
    <property type="match status" value="1"/>
</dbReference>
<evidence type="ECO:0000313" key="3">
    <source>
        <dbReference type="Proteomes" id="UP000319160"/>
    </source>
</evidence>
<evidence type="ECO:0000313" key="2">
    <source>
        <dbReference type="EMBL" id="TRX90054.1"/>
    </source>
</evidence>
<dbReference type="PANTHER" id="PTHR15462">
    <property type="entry name" value="SERINE PROTEASE"/>
    <property type="match status" value="1"/>
</dbReference>
<comment type="caution">
    <text evidence="2">The sequence shown here is derived from an EMBL/GenBank/DDBJ whole genome shotgun (WGS) entry which is preliminary data.</text>
</comment>
<reference evidence="3" key="1">
    <citation type="submission" date="2019-06" db="EMBL/GenBank/DDBJ databases">
        <title>Draft genome sequence of the griseofulvin-producing fungus Xylaria cubensis strain G536.</title>
        <authorList>
            <person name="Mead M.E."/>
            <person name="Raja H.A."/>
            <person name="Steenwyk J.L."/>
            <person name="Knowles S.L."/>
            <person name="Oberlies N.H."/>
            <person name="Rokas A."/>
        </authorList>
    </citation>
    <scope>NUCLEOTIDE SEQUENCE [LARGE SCALE GENOMIC DNA]</scope>
    <source>
        <strain evidence="3">G536</strain>
    </source>
</reference>
<keyword evidence="3" id="KW-1185">Reference proteome</keyword>
<dbReference type="EMBL" id="VFLP01000059">
    <property type="protein sequence ID" value="TRX90054.1"/>
    <property type="molecule type" value="Genomic_DNA"/>
</dbReference>
<gene>
    <name evidence="2" type="ORF">FHL15_008973</name>
</gene>
<dbReference type="STRING" id="2512241.A0A553HQ21"/>
<dbReference type="Proteomes" id="UP000319160">
    <property type="component" value="Unassembled WGS sequence"/>
</dbReference>
<sequence length="739" mass="79757">MSLSKYAGMAGTWSMDLTGTAPNAESFFSLETTEESVFDPDHRSLADVNDYKDGGKYRAIVKLQMRYEKQDSADPTWAMGTGWLISPDTLVTAGHNVYSWAGGEEGLGRAVHIRCYIGYHGRDSIDSPIVQRRYARNIVTTAEWLTSKENRHRDVAFIQLDRPFEGNLRLFSYKPTPKVGDEMIGVVGYPADKSVVDKDGREEKGALMYEMFNDIQYNLEDKKNNPLQMLKYRISTFGGQSGAPVIRKTANQIAIGTHVYGSGDKNQASVIGKYGNDYDLLISILTKRYPVIGTHEGINLVKPSSSNTGNGAPPTTPVQSLSKTQVFNSTGFITVEKSSEDEQAEGFIDVLKKVGSIAGTFGQHALPFISPLLGPVGGPVSAIAGAALGTLANACAESAMDGGVAPLNNTGRAATGAMERAVLAEASLQAVLKMDNNDVTKKIITNMERTYTNLAPNVKHIAPKLAPGLLSSVSKINTKKSFFQQEEELSRRQARRPLKGDWTESSFGSNDFVTGMMQPTRPLEGEEAFFDIFGSVLQAAFQIGKPLLREGAKAGLGLLSKALAESSLDTESSLDNNEAQAAELVAKRAIMAEAALQSVMKLNKSELAQIELVNDHGDMHEEGFFDFVKTAAQGIGCAVKAAAPFVLNNVVPVVLGALAKPATESAYLKPSPSGFQTTLRKKTSILSMVNDGTLKVSATSPHEIVAPHNRSHQPSAQRATIPALRSVDSNEDLPVFQEL</sequence>
<dbReference type="AlphaFoldDB" id="A0A553HQ21"/>
<dbReference type="InterPro" id="IPR009003">
    <property type="entry name" value="Peptidase_S1_PA"/>
</dbReference>
<name>A0A553HQ21_9PEZI</name>
<protein>
    <recommendedName>
        <fullName evidence="4">Serine protease</fullName>
    </recommendedName>
</protein>
<keyword evidence="1" id="KW-0732">Signal</keyword>